<feature type="transmembrane region" description="Helical" evidence="12">
    <location>
        <begin position="30"/>
        <end position="47"/>
    </location>
</feature>
<dbReference type="GO" id="GO:0004888">
    <property type="term" value="F:transmembrane signaling receptor activity"/>
    <property type="evidence" value="ECO:0007669"/>
    <property type="project" value="InterPro"/>
</dbReference>
<keyword evidence="5 12" id="KW-0812">Transmembrane</keyword>
<dbReference type="PROSITE" id="PS50111">
    <property type="entry name" value="CHEMOTAXIS_TRANSDUC_2"/>
    <property type="match status" value="1"/>
</dbReference>
<dbReference type="SUPFAM" id="SSF58104">
    <property type="entry name" value="Methyl-accepting chemotaxis protein (MCP) signaling domain"/>
    <property type="match status" value="1"/>
</dbReference>
<feature type="region of interest" description="Disordered" evidence="11">
    <location>
        <begin position="375"/>
        <end position="395"/>
    </location>
</feature>
<evidence type="ECO:0000256" key="8">
    <source>
        <dbReference type="ARBA" id="ARBA00023224"/>
    </source>
</evidence>
<reference evidence="14 15" key="1">
    <citation type="submission" date="2019-06" db="EMBL/GenBank/DDBJ databases">
        <title>Whole genome sequence for Cellvibrionaceae sp. R142.</title>
        <authorList>
            <person name="Wang G."/>
        </authorList>
    </citation>
    <scope>NUCLEOTIDE SEQUENCE [LARGE SCALE GENOMIC DNA]</scope>
    <source>
        <strain evidence="14 15">R142</strain>
    </source>
</reference>
<evidence type="ECO:0000259" key="13">
    <source>
        <dbReference type="PROSITE" id="PS50111"/>
    </source>
</evidence>
<keyword evidence="7 12" id="KW-0472">Membrane</keyword>
<evidence type="ECO:0000256" key="9">
    <source>
        <dbReference type="ARBA" id="ARBA00029447"/>
    </source>
</evidence>
<sequence>MDGPLLRVAGVACSWLVLIVLIYAVDNRHLPALWALVTAAVTLWPVLRGTSADIEDSAVDDDHAALMQLRVLDQQVNAFIGPICAELVSLSTQVQQVIDESIQKLYTSFNGLNSHSAAQNELMIGIANRVSGAEQEATENVDPVTLNDFAAEVGRILDTYVQLFVDVSEKSVQAVHKIQDMVSQLDGMFSLINDIRGIADQTNLLALNAAIEAARAGEAGRGFAVVADEVRKLSQDSNKLNDDIRRRAEAAKETITTVESVVSEIASLDMNIAIDAKGQLDGMIKELEDVNEHVAKGVAQLTEISGQITGEVNTAVTALQFADIVGQTATKIQGKAGEVETVVALAHGQSALAQSLPDLLADTCQKLNDLAEQQAAAASGAETGDDSDSAEIELY</sequence>
<comment type="caution">
    <text evidence="14">The sequence shown here is derived from an EMBL/GenBank/DDBJ whole genome shotgun (WGS) entry which is preliminary data.</text>
</comment>
<keyword evidence="2" id="KW-1003">Cell membrane</keyword>
<feature type="compositionally biased region" description="Acidic residues" evidence="11">
    <location>
        <begin position="383"/>
        <end position="395"/>
    </location>
</feature>
<dbReference type="GO" id="GO:0006935">
    <property type="term" value="P:chemotaxis"/>
    <property type="evidence" value="ECO:0007669"/>
    <property type="project" value="UniProtKB-KW"/>
</dbReference>
<keyword evidence="15" id="KW-1185">Reference proteome</keyword>
<feature type="transmembrane region" description="Helical" evidence="12">
    <location>
        <begin position="6"/>
        <end position="25"/>
    </location>
</feature>
<name>A0A545U3Q4_9GAMM</name>
<dbReference type="Gene3D" id="1.10.287.950">
    <property type="entry name" value="Methyl-accepting chemotaxis protein"/>
    <property type="match status" value="1"/>
</dbReference>
<dbReference type="PANTHER" id="PTHR32089">
    <property type="entry name" value="METHYL-ACCEPTING CHEMOTAXIS PROTEIN MCPB"/>
    <property type="match status" value="1"/>
</dbReference>
<keyword evidence="8 10" id="KW-0807">Transducer</keyword>
<dbReference type="PRINTS" id="PR00260">
    <property type="entry name" value="CHEMTRNSDUCR"/>
</dbReference>
<evidence type="ECO:0000256" key="2">
    <source>
        <dbReference type="ARBA" id="ARBA00022475"/>
    </source>
</evidence>
<evidence type="ECO:0000256" key="11">
    <source>
        <dbReference type="SAM" id="MobiDB-lite"/>
    </source>
</evidence>
<dbReference type="SMART" id="SM00283">
    <property type="entry name" value="MA"/>
    <property type="match status" value="1"/>
</dbReference>
<comment type="subcellular location">
    <subcellularLocation>
        <location evidence="1">Cell membrane</location>
        <topology evidence="1">Multi-pass membrane protein</topology>
    </subcellularLocation>
</comment>
<dbReference type="GO" id="GO:0005886">
    <property type="term" value="C:plasma membrane"/>
    <property type="evidence" value="ECO:0007669"/>
    <property type="project" value="UniProtKB-SubCell"/>
</dbReference>
<dbReference type="InterPro" id="IPR004090">
    <property type="entry name" value="Chemotax_Me-accpt_rcpt"/>
</dbReference>
<dbReference type="AlphaFoldDB" id="A0A545U3Q4"/>
<evidence type="ECO:0000256" key="10">
    <source>
        <dbReference type="PROSITE-ProRule" id="PRU00284"/>
    </source>
</evidence>
<dbReference type="PANTHER" id="PTHR32089:SF39">
    <property type="entry name" value="METHYL-ACCEPTING CHEMOTAXIS PROTEIN HLYB"/>
    <property type="match status" value="1"/>
</dbReference>
<dbReference type="OrthoDB" id="369661at2"/>
<keyword evidence="3" id="KW-0488">Methylation</keyword>
<evidence type="ECO:0000256" key="7">
    <source>
        <dbReference type="ARBA" id="ARBA00023136"/>
    </source>
</evidence>
<evidence type="ECO:0000256" key="6">
    <source>
        <dbReference type="ARBA" id="ARBA00022989"/>
    </source>
</evidence>
<evidence type="ECO:0000256" key="5">
    <source>
        <dbReference type="ARBA" id="ARBA00022692"/>
    </source>
</evidence>
<gene>
    <name evidence="14" type="ORF">FKG94_05445</name>
</gene>
<keyword evidence="6 12" id="KW-1133">Transmembrane helix</keyword>
<proteinExistence type="inferred from homology"/>
<protein>
    <submittedName>
        <fullName evidence="14">Chemotaxis protein</fullName>
    </submittedName>
</protein>
<evidence type="ECO:0000313" key="15">
    <source>
        <dbReference type="Proteomes" id="UP000319732"/>
    </source>
</evidence>
<dbReference type="EMBL" id="VHSG01000006">
    <property type="protein sequence ID" value="TQV84108.1"/>
    <property type="molecule type" value="Genomic_DNA"/>
</dbReference>
<organism evidence="14 15">
    <name type="scientific">Exilibacterium tricleocarpae</name>
    <dbReference type="NCBI Taxonomy" id="2591008"/>
    <lineage>
        <taxon>Bacteria</taxon>
        <taxon>Pseudomonadati</taxon>
        <taxon>Pseudomonadota</taxon>
        <taxon>Gammaproteobacteria</taxon>
        <taxon>Cellvibrionales</taxon>
        <taxon>Cellvibrionaceae</taxon>
        <taxon>Exilibacterium</taxon>
    </lineage>
</organism>
<dbReference type="InterPro" id="IPR004089">
    <property type="entry name" value="MCPsignal_dom"/>
</dbReference>
<evidence type="ECO:0000256" key="4">
    <source>
        <dbReference type="ARBA" id="ARBA00022500"/>
    </source>
</evidence>
<dbReference type="GO" id="GO:0007165">
    <property type="term" value="P:signal transduction"/>
    <property type="evidence" value="ECO:0007669"/>
    <property type="project" value="UniProtKB-KW"/>
</dbReference>
<evidence type="ECO:0000256" key="3">
    <source>
        <dbReference type="ARBA" id="ARBA00022481"/>
    </source>
</evidence>
<evidence type="ECO:0000313" key="14">
    <source>
        <dbReference type="EMBL" id="TQV84108.1"/>
    </source>
</evidence>
<comment type="similarity">
    <text evidence="9">Belongs to the methyl-accepting chemotaxis (MCP) protein family.</text>
</comment>
<accession>A0A545U3Q4</accession>
<evidence type="ECO:0000256" key="1">
    <source>
        <dbReference type="ARBA" id="ARBA00004651"/>
    </source>
</evidence>
<keyword evidence="4" id="KW-0145">Chemotaxis</keyword>
<dbReference type="Proteomes" id="UP000319732">
    <property type="component" value="Unassembled WGS sequence"/>
</dbReference>
<evidence type="ECO:0000256" key="12">
    <source>
        <dbReference type="SAM" id="Phobius"/>
    </source>
</evidence>
<dbReference type="RefSeq" id="WP_142903188.1">
    <property type="nucleotide sequence ID" value="NZ_ML660089.1"/>
</dbReference>
<feature type="domain" description="Methyl-accepting transducer" evidence="13">
    <location>
        <begin position="83"/>
        <end position="320"/>
    </location>
</feature>
<dbReference type="Pfam" id="PF00015">
    <property type="entry name" value="MCPsignal"/>
    <property type="match status" value="1"/>
</dbReference>